<comment type="caution">
    <text evidence="1">The sequence shown here is derived from an EMBL/GenBank/DDBJ whole genome shotgun (WGS) entry which is preliminary data.</text>
</comment>
<dbReference type="Proteomes" id="UP000679690">
    <property type="component" value="Unassembled WGS sequence"/>
</dbReference>
<reference evidence="1 2" key="1">
    <citation type="submission" date="2021-03" db="EMBL/GenBank/DDBJ databases">
        <title>Actinoplanes flavus sp. nov., a novel actinomycete isolated from Coconut Palm rhizosphere soil.</title>
        <authorList>
            <person name="Luo X."/>
        </authorList>
    </citation>
    <scope>NUCLEOTIDE SEQUENCE [LARGE SCALE GENOMIC DNA]</scope>
    <source>
        <strain evidence="1 2">NEAU-H7</strain>
    </source>
</reference>
<gene>
    <name evidence="1" type="ORF">J5X75_28735</name>
</gene>
<accession>A0ABS3USG8</accession>
<keyword evidence="2" id="KW-1185">Reference proteome</keyword>
<name>A0ABS3USG8_9ACTN</name>
<sequence length="166" mass="18193">MTFDLGQVTDSTAWTSPDATSFTPPYLTTYAYDGPFADGLPAFDVSHDETSLIYATNWGFTCTMPGVEVRRDIEIAVPMGHTQLHTLEKRAVVAAGGAVVRIWPAAYPSDRDQAWRLIVPQTAEQRFRNEEATPGIQAGVAAAVDLAARLGSPVLLARQVDNRYWH</sequence>
<dbReference type="EMBL" id="JAGFNS010000021">
    <property type="protein sequence ID" value="MBO3741502.1"/>
    <property type="molecule type" value="Genomic_DNA"/>
</dbReference>
<evidence type="ECO:0000313" key="2">
    <source>
        <dbReference type="Proteomes" id="UP000679690"/>
    </source>
</evidence>
<dbReference type="RefSeq" id="WP_208470647.1">
    <property type="nucleotide sequence ID" value="NZ_JAGFNS010000021.1"/>
</dbReference>
<proteinExistence type="predicted"/>
<protein>
    <submittedName>
        <fullName evidence="1">Uncharacterized protein</fullName>
    </submittedName>
</protein>
<evidence type="ECO:0000313" key="1">
    <source>
        <dbReference type="EMBL" id="MBO3741502.1"/>
    </source>
</evidence>
<organism evidence="1 2">
    <name type="scientific">Actinoplanes flavus</name>
    <dbReference type="NCBI Taxonomy" id="2820290"/>
    <lineage>
        <taxon>Bacteria</taxon>
        <taxon>Bacillati</taxon>
        <taxon>Actinomycetota</taxon>
        <taxon>Actinomycetes</taxon>
        <taxon>Micromonosporales</taxon>
        <taxon>Micromonosporaceae</taxon>
        <taxon>Actinoplanes</taxon>
    </lineage>
</organism>